<feature type="region of interest" description="Disordered" evidence="1">
    <location>
        <begin position="164"/>
        <end position="193"/>
    </location>
</feature>
<evidence type="ECO:0000313" key="2">
    <source>
        <dbReference type="EMBL" id="KIK58624.1"/>
    </source>
</evidence>
<dbReference type="EMBL" id="KN834784">
    <property type="protein sequence ID" value="KIK58624.1"/>
    <property type="molecule type" value="Genomic_DNA"/>
</dbReference>
<organism evidence="2 3">
    <name type="scientific">Collybiopsis luxurians FD-317 M1</name>
    <dbReference type="NCBI Taxonomy" id="944289"/>
    <lineage>
        <taxon>Eukaryota</taxon>
        <taxon>Fungi</taxon>
        <taxon>Dikarya</taxon>
        <taxon>Basidiomycota</taxon>
        <taxon>Agaricomycotina</taxon>
        <taxon>Agaricomycetes</taxon>
        <taxon>Agaricomycetidae</taxon>
        <taxon>Agaricales</taxon>
        <taxon>Marasmiineae</taxon>
        <taxon>Omphalotaceae</taxon>
        <taxon>Collybiopsis</taxon>
        <taxon>Collybiopsis luxurians</taxon>
    </lineage>
</organism>
<feature type="region of interest" description="Disordered" evidence="1">
    <location>
        <begin position="77"/>
        <end position="97"/>
    </location>
</feature>
<gene>
    <name evidence="2" type="ORF">GYMLUDRAFT_246024</name>
</gene>
<feature type="compositionally biased region" description="Low complexity" evidence="1">
    <location>
        <begin position="82"/>
        <end position="95"/>
    </location>
</feature>
<sequence length="193" mass="20373">MFDSVCSCNATNDGDVDSVSDTESSVSLFSESSSTESMTSVSSTSSPSKSSKLPLPTGSVLAPAGLKAPVYVPRHRRAMPFSPSTDSAYSSPPDDSAIRSQSCLTRVIVDKSKHDIRTYTYPGGRTSVITGGVMLGIIKPTAAQLAMPGPDSFQTSFAHSATTQLAKARSQSNMDSTRFGSDSDSSKNWRIRA</sequence>
<dbReference type="OrthoDB" id="19928at2759"/>
<dbReference type="Proteomes" id="UP000053593">
    <property type="component" value="Unassembled WGS sequence"/>
</dbReference>
<dbReference type="HOGENOM" id="CLU_1408925_0_0_1"/>
<accession>A0A0D0C822</accession>
<dbReference type="AlphaFoldDB" id="A0A0D0C822"/>
<name>A0A0D0C822_9AGAR</name>
<keyword evidence="3" id="KW-1185">Reference proteome</keyword>
<reference evidence="2 3" key="1">
    <citation type="submission" date="2014-04" db="EMBL/GenBank/DDBJ databases">
        <title>Evolutionary Origins and Diversification of the Mycorrhizal Mutualists.</title>
        <authorList>
            <consortium name="DOE Joint Genome Institute"/>
            <consortium name="Mycorrhizal Genomics Consortium"/>
            <person name="Kohler A."/>
            <person name="Kuo A."/>
            <person name="Nagy L.G."/>
            <person name="Floudas D."/>
            <person name="Copeland A."/>
            <person name="Barry K.W."/>
            <person name="Cichocki N."/>
            <person name="Veneault-Fourrey C."/>
            <person name="LaButti K."/>
            <person name="Lindquist E.A."/>
            <person name="Lipzen A."/>
            <person name="Lundell T."/>
            <person name="Morin E."/>
            <person name="Murat C."/>
            <person name="Riley R."/>
            <person name="Ohm R."/>
            <person name="Sun H."/>
            <person name="Tunlid A."/>
            <person name="Henrissat B."/>
            <person name="Grigoriev I.V."/>
            <person name="Hibbett D.S."/>
            <person name="Martin F."/>
        </authorList>
    </citation>
    <scope>NUCLEOTIDE SEQUENCE [LARGE SCALE GENOMIC DNA]</scope>
    <source>
        <strain evidence="2 3">FD-317 M1</strain>
    </source>
</reference>
<protein>
    <submittedName>
        <fullName evidence="2">Uncharacterized protein</fullName>
    </submittedName>
</protein>
<feature type="compositionally biased region" description="Low complexity" evidence="1">
    <location>
        <begin position="21"/>
        <end position="58"/>
    </location>
</feature>
<feature type="compositionally biased region" description="Polar residues" evidence="1">
    <location>
        <begin position="1"/>
        <end position="12"/>
    </location>
</feature>
<evidence type="ECO:0000313" key="3">
    <source>
        <dbReference type="Proteomes" id="UP000053593"/>
    </source>
</evidence>
<feature type="region of interest" description="Disordered" evidence="1">
    <location>
        <begin position="1"/>
        <end position="58"/>
    </location>
</feature>
<evidence type="ECO:0000256" key="1">
    <source>
        <dbReference type="SAM" id="MobiDB-lite"/>
    </source>
</evidence>
<proteinExistence type="predicted"/>